<dbReference type="RefSeq" id="XP_024737658.1">
    <property type="nucleotide sequence ID" value="XM_024880133.1"/>
</dbReference>
<protein>
    <recommendedName>
        <fullName evidence="5">Carbohydrate-binding module family 18 protein</fullName>
    </recommendedName>
</protein>
<dbReference type="GeneID" id="36588210"/>
<evidence type="ECO:0000256" key="2">
    <source>
        <dbReference type="SAM" id="SignalP"/>
    </source>
</evidence>
<evidence type="ECO:0000313" key="3">
    <source>
        <dbReference type="EMBL" id="PMD60754.1"/>
    </source>
</evidence>
<reference evidence="3 4" key="1">
    <citation type="submission" date="2016-04" db="EMBL/GenBank/DDBJ databases">
        <title>A degradative enzymes factory behind the ericoid mycorrhizal symbiosis.</title>
        <authorList>
            <consortium name="DOE Joint Genome Institute"/>
            <person name="Martino E."/>
            <person name="Morin E."/>
            <person name="Grelet G."/>
            <person name="Kuo A."/>
            <person name="Kohler A."/>
            <person name="Daghino S."/>
            <person name="Barry K."/>
            <person name="Choi C."/>
            <person name="Cichocki N."/>
            <person name="Clum A."/>
            <person name="Copeland A."/>
            <person name="Hainaut M."/>
            <person name="Haridas S."/>
            <person name="Labutti K."/>
            <person name="Lindquist E."/>
            <person name="Lipzen A."/>
            <person name="Khouja H.-R."/>
            <person name="Murat C."/>
            <person name="Ohm R."/>
            <person name="Olson A."/>
            <person name="Spatafora J."/>
            <person name="Veneault-Fourrey C."/>
            <person name="Henrissat B."/>
            <person name="Grigoriev I."/>
            <person name="Martin F."/>
            <person name="Perotto S."/>
        </authorList>
    </citation>
    <scope>NUCLEOTIDE SEQUENCE [LARGE SCALE GENOMIC DNA]</scope>
    <source>
        <strain evidence="3 4">E</strain>
    </source>
</reference>
<dbReference type="STRING" id="1095630.A0A2J6TCJ5"/>
<gene>
    <name evidence="3" type="ORF">K444DRAFT_612441</name>
</gene>
<dbReference type="EMBL" id="KZ613788">
    <property type="protein sequence ID" value="PMD60754.1"/>
    <property type="molecule type" value="Genomic_DNA"/>
</dbReference>
<accession>A0A2J6TCJ5</accession>
<feature type="signal peptide" evidence="2">
    <location>
        <begin position="1"/>
        <end position="21"/>
    </location>
</feature>
<keyword evidence="4" id="KW-1185">Reference proteome</keyword>
<feature type="chain" id="PRO_5014380206" description="Carbohydrate-binding module family 18 protein" evidence="2">
    <location>
        <begin position="22"/>
        <end position="272"/>
    </location>
</feature>
<organism evidence="3 4">
    <name type="scientific">Hyaloscypha bicolor E</name>
    <dbReference type="NCBI Taxonomy" id="1095630"/>
    <lineage>
        <taxon>Eukaryota</taxon>
        <taxon>Fungi</taxon>
        <taxon>Dikarya</taxon>
        <taxon>Ascomycota</taxon>
        <taxon>Pezizomycotina</taxon>
        <taxon>Leotiomycetes</taxon>
        <taxon>Helotiales</taxon>
        <taxon>Hyaloscyphaceae</taxon>
        <taxon>Hyaloscypha</taxon>
        <taxon>Hyaloscypha bicolor</taxon>
    </lineage>
</organism>
<evidence type="ECO:0000313" key="4">
    <source>
        <dbReference type="Proteomes" id="UP000235371"/>
    </source>
</evidence>
<feature type="compositionally biased region" description="Low complexity" evidence="1">
    <location>
        <begin position="187"/>
        <end position="233"/>
    </location>
</feature>
<dbReference type="OrthoDB" id="3565418at2759"/>
<name>A0A2J6TCJ5_9HELO</name>
<evidence type="ECO:0008006" key="5">
    <source>
        <dbReference type="Google" id="ProtNLM"/>
    </source>
</evidence>
<dbReference type="InParanoid" id="A0A2J6TCJ5"/>
<sequence length="272" mass="28072">MLFETLYIVYLSFLLAKPCSSFTLPNFLKRIQGPPLLRSDGVESRSQSAPGALLALPINELQNGTINEGQALIDSWLGRRATCNLGYYLCRSGTLCCANGYCCTDINTCVADQGGGCCGSGTCAAGWSCCESVGCYPLNGQCCSTGMYCEVGNECVMVSGKQQCCTDVSCTAYVSSGITIYVTTSSSSTYSSTSSQTTTTTTSSTASSSPAVSTPSSSSSSSNTQPGGQSTGSNTNSYSGFSTGDKIALGCGIGIGLPATLATVWMCLRNRS</sequence>
<evidence type="ECO:0000256" key="1">
    <source>
        <dbReference type="SAM" id="MobiDB-lite"/>
    </source>
</evidence>
<feature type="region of interest" description="Disordered" evidence="1">
    <location>
        <begin position="187"/>
        <end position="235"/>
    </location>
</feature>
<dbReference type="AlphaFoldDB" id="A0A2J6TCJ5"/>
<proteinExistence type="predicted"/>
<keyword evidence="2" id="KW-0732">Signal</keyword>
<dbReference type="Proteomes" id="UP000235371">
    <property type="component" value="Unassembled WGS sequence"/>
</dbReference>